<dbReference type="CDD" id="cd02440">
    <property type="entry name" value="AdoMet_MTases"/>
    <property type="match status" value="1"/>
</dbReference>
<gene>
    <name evidence="2" type="ORF">S01H1_19212</name>
</gene>
<accession>X0TZN7</accession>
<dbReference type="Pfam" id="PF08241">
    <property type="entry name" value="Methyltransf_11"/>
    <property type="match status" value="1"/>
</dbReference>
<dbReference type="EMBL" id="BARS01010349">
    <property type="protein sequence ID" value="GAF92586.1"/>
    <property type="molecule type" value="Genomic_DNA"/>
</dbReference>
<dbReference type="AlphaFoldDB" id="X0TZN7"/>
<dbReference type="PANTHER" id="PTHR42912:SF93">
    <property type="entry name" value="N6-ADENOSINE-METHYLTRANSFERASE TMT1A"/>
    <property type="match status" value="1"/>
</dbReference>
<dbReference type="InterPro" id="IPR050508">
    <property type="entry name" value="Methyltransf_Superfamily"/>
</dbReference>
<dbReference type="SUPFAM" id="SSF53335">
    <property type="entry name" value="S-adenosyl-L-methionine-dependent methyltransferases"/>
    <property type="match status" value="1"/>
</dbReference>
<organism evidence="2">
    <name type="scientific">marine sediment metagenome</name>
    <dbReference type="NCBI Taxonomy" id="412755"/>
    <lineage>
        <taxon>unclassified sequences</taxon>
        <taxon>metagenomes</taxon>
        <taxon>ecological metagenomes</taxon>
    </lineage>
</organism>
<dbReference type="InterPro" id="IPR029063">
    <property type="entry name" value="SAM-dependent_MTases_sf"/>
</dbReference>
<evidence type="ECO:0000259" key="1">
    <source>
        <dbReference type="Pfam" id="PF08241"/>
    </source>
</evidence>
<reference evidence="2" key="1">
    <citation type="journal article" date="2014" name="Front. Microbiol.">
        <title>High frequency of phylogenetically diverse reductive dehalogenase-homologous genes in deep subseafloor sedimentary metagenomes.</title>
        <authorList>
            <person name="Kawai M."/>
            <person name="Futagami T."/>
            <person name="Toyoda A."/>
            <person name="Takaki Y."/>
            <person name="Nishi S."/>
            <person name="Hori S."/>
            <person name="Arai W."/>
            <person name="Tsubouchi T."/>
            <person name="Morono Y."/>
            <person name="Uchiyama I."/>
            <person name="Ito T."/>
            <person name="Fujiyama A."/>
            <person name="Inagaki F."/>
            <person name="Takami H."/>
        </authorList>
    </citation>
    <scope>NUCLEOTIDE SEQUENCE</scope>
    <source>
        <strain evidence="2">Expedition CK06-06</strain>
    </source>
</reference>
<evidence type="ECO:0000313" key="2">
    <source>
        <dbReference type="EMBL" id="GAF92586.1"/>
    </source>
</evidence>
<dbReference type="GO" id="GO:0008757">
    <property type="term" value="F:S-adenosylmethionine-dependent methyltransferase activity"/>
    <property type="evidence" value="ECO:0007669"/>
    <property type="project" value="InterPro"/>
</dbReference>
<dbReference type="InterPro" id="IPR013216">
    <property type="entry name" value="Methyltransf_11"/>
</dbReference>
<proteinExistence type="predicted"/>
<sequence length="211" mass="22559">MSGFDYRRFYECLAPFYAAAARAIPVWLAYARRALPPMPPDGRVLEVGPGPGLLLEELAGRHQLVAGVDLALGMLRQAQRRLRRAGLLVCLVQGDATHLPYAAGSFDGVLGTFAFGAIPDGLAAMREMARVLRPGGVLALVEACVPSDGNPIGKALVRLWTLFGDIMRDEAAIMQQAGLEVVESREFGVFNSIRLIVGRKGGTGEKNGEVG</sequence>
<protein>
    <recommendedName>
        <fullName evidence="1">Methyltransferase type 11 domain-containing protein</fullName>
    </recommendedName>
</protein>
<name>X0TZN7_9ZZZZ</name>
<dbReference type="Gene3D" id="3.40.50.150">
    <property type="entry name" value="Vaccinia Virus protein VP39"/>
    <property type="match status" value="1"/>
</dbReference>
<feature type="domain" description="Methyltransferase type 11" evidence="1">
    <location>
        <begin position="45"/>
        <end position="139"/>
    </location>
</feature>
<comment type="caution">
    <text evidence="2">The sequence shown here is derived from an EMBL/GenBank/DDBJ whole genome shotgun (WGS) entry which is preliminary data.</text>
</comment>
<dbReference type="PANTHER" id="PTHR42912">
    <property type="entry name" value="METHYLTRANSFERASE"/>
    <property type="match status" value="1"/>
</dbReference>